<dbReference type="Pfam" id="PF00005">
    <property type="entry name" value="ABC_tran"/>
    <property type="match status" value="1"/>
</dbReference>
<evidence type="ECO:0000256" key="2">
    <source>
        <dbReference type="ARBA" id="ARBA00022448"/>
    </source>
</evidence>
<dbReference type="InterPro" id="IPR015860">
    <property type="entry name" value="ABC_transpr_TagH-like"/>
</dbReference>
<dbReference type="GO" id="GO:0005524">
    <property type="term" value="F:ATP binding"/>
    <property type="evidence" value="ECO:0007669"/>
    <property type="project" value="UniProtKB-KW"/>
</dbReference>
<dbReference type="Gene3D" id="3.40.50.300">
    <property type="entry name" value="P-loop containing nucleotide triphosphate hydrolases"/>
    <property type="match status" value="1"/>
</dbReference>
<comment type="similarity">
    <text evidence="1">Belongs to the ABC transporter superfamily.</text>
</comment>
<keyword evidence="3" id="KW-0547">Nucleotide-binding</keyword>
<proteinExistence type="inferred from homology"/>
<evidence type="ECO:0000256" key="1">
    <source>
        <dbReference type="ARBA" id="ARBA00005417"/>
    </source>
</evidence>
<dbReference type="InterPro" id="IPR027417">
    <property type="entry name" value="P-loop_NTPase"/>
</dbReference>
<dbReference type="SUPFAM" id="SSF52540">
    <property type="entry name" value="P-loop containing nucleoside triphosphate hydrolases"/>
    <property type="match status" value="1"/>
</dbReference>
<dbReference type="PROSITE" id="PS00211">
    <property type="entry name" value="ABC_TRANSPORTER_1"/>
    <property type="match status" value="1"/>
</dbReference>
<dbReference type="InterPro" id="IPR003593">
    <property type="entry name" value="AAA+_ATPase"/>
</dbReference>
<evidence type="ECO:0000259" key="5">
    <source>
        <dbReference type="PROSITE" id="PS50893"/>
    </source>
</evidence>
<dbReference type="GO" id="GO:0016887">
    <property type="term" value="F:ATP hydrolysis activity"/>
    <property type="evidence" value="ECO:0007669"/>
    <property type="project" value="InterPro"/>
</dbReference>
<dbReference type="InterPro" id="IPR050683">
    <property type="entry name" value="Bact_Polysacc_Export_ATP-bd"/>
</dbReference>
<dbReference type="PROSITE" id="PS50893">
    <property type="entry name" value="ABC_TRANSPORTER_2"/>
    <property type="match status" value="1"/>
</dbReference>
<evidence type="ECO:0000313" key="6">
    <source>
        <dbReference type="EMBL" id="CAB4940623.1"/>
    </source>
</evidence>
<dbReference type="PANTHER" id="PTHR46743:SF2">
    <property type="entry name" value="TEICHOIC ACIDS EXPORT ATP-BINDING PROTEIN TAGH"/>
    <property type="match status" value="1"/>
</dbReference>
<dbReference type="AlphaFoldDB" id="A0A6J7JBD3"/>
<accession>A0A6J7JBD3</accession>
<feature type="domain" description="ABC transporter" evidence="5">
    <location>
        <begin position="39"/>
        <end position="261"/>
    </location>
</feature>
<dbReference type="InterPro" id="IPR017871">
    <property type="entry name" value="ABC_transporter-like_CS"/>
</dbReference>
<dbReference type="GO" id="GO:0140359">
    <property type="term" value="F:ABC-type transporter activity"/>
    <property type="evidence" value="ECO:0007669"/>
    <property type="project" value="InterPro"/>
</dbReference>
<gene>
    <name evidence="6" type="ORF">UFOPK3564_02924</name>
</gene>
<dbReference type="GO" id="GO:0016020">
    <property type="term" value="C:membrane"/>
    <property type="evidence" value="ECO:0007669"/>
    <property type="project" value="InterPro"/>
</dbReference>
<name>A0A6J7JBD3_9ZZZZ</name>
<keyword evidence="4" id="KW-0067">ATP-binding</keyword>
<dbReference type="EMBL" id="CAFBMK010000240">
    <property type="protein sequence ID" value="CAB4940623.1"/>
    <property type="molecule type" value="Genomic_DNA"/>
</dbReference>
<dbReference type="CDD" id="cd03220">
    <property type="entry name" value="ABC_KpsT_Wzt"/>
    <property type="match status" value="1"/>
</dbReference>
<keyword evidence="2" id="KW-0813">Transport</keyword>
<dbReference type="SMART" id="SM00382">
    <property type="entry name" value="AAA"/>
    <property type="match status" value="1"/>
</dbReference>
<protein>
    <submittedName>
        <fullName evidence="6">Unannotated protein</fullName>
    </submittedName>
</protein>
<evidence type="ECO:0000256" key="4">
    <source>
        <dbReference type="ARBA" id="ARBA00022840"/>
    </source>
</evidence>
<dbReference type="PANTHER" id="PTHR46743">
    <property type="entry name" value="TEICHOIC ACIDS EXPORT ATP-BINDING PROTEIN TAGH"/>
    <property type="match status" value="1"/>
</dbReference>
<dbReference type="InterPro" id="IPR003439">
    <property type="entry name" value="ABC_transporter-like_ATP-bd"/>
</dbReference>
<reference evidence="6" key="1">
    <citation type="submission" date="2020-05" db="EMBL/GenBank/DDBJ databases">
        <authorList>
            <person name="Chiriac C."/>
            <person name="Salcher M."/>
            <person name="Ghai R."/>
            <person name="Kavagutti S V."/>
        </authorList>
    </citation>
    <scope>NUCLEOTIDE SEQUENCE</scope>
</reference>
<sequence>MSGGYEQDRVPAGTIELEAATRSFRVQADAGRTLKELVLRSGARRKGVRGPEEVWALRGVDLRIEPGETVAIVGRNGAGKSSTLRVLAGIVPLDGGVVRIGGHVAALLDLAAGFSRDFSGRENIMMGGALYGLTRRQVEERLEEMVAFSELGEFVDLPLKAYSSGMLVRLAFAIVAFLDADVLLIDEVLAVGDGAFQRKCEERIAAQVAGGSTLVLVSHDLSLIERTCRRTVLLEGGRVAADGPTEVVLQQYVRLLEGEAAPVRGTDHLAEVAAGTTGPVTGEDEA</sequence>
<organism evidence="6">
    <name type="scientific">freshwater metagenome</name>
    <dbReference type="NCBI Taxonomy" id="449393"/>
    <lineage>
        <taxon>unclassified sequences</taxon>
        <taxon>metagenomes</taxon>
        <taxon>ecological metagenomes</taxon>
    </lineage>
</organism>
<evidence type="ECO:0000256" key="3">
    <source>
        <dbReference type="ARBA" id="ARBA00022741"/>
    </source>
</evidence>